<keyword evidence="2" id="KW-1185">Reference proteome</keyword>
<proteinExistence type="predicted"/>
<protein>
    <submittedName>
        <fullName evidence="1">Uncharacterized protein</fullName>
    </submittedName>
</protein>
<name>A0A4Y2SHA7_ARAVE</name>
<sequence>MLKPCFSISDERTPRRSDVRKNDFCEKPIDSYFPLKKEIQISGDEFGADDTVSISHNLESSATLSCGDIAPSLEIRKCYSSEKSDEANRPLKEGDYEQKSELIASDFTVSSCNCDLCRNLSIKYISSSSNERKVGFCEEIDEKRLPLKKEAGKLKQISAFDFAITKYDSDLCADVSGKCISSSLDVQKDNFSEESEKPDFLLKEETGSNGSTLTASDFYSREISSRCISSNLGMQSNKSDESIQVNHRIEIANDLRENECSQERMSTSFKNSEEVSNYFDEKTDLVNAVCMQNRFLSSKKYSRYNNLFQEEKLPEIKDSKAQKDYSEDSGQTSMLVEVEKLLKCENTKTQNECLEESVQGTYPTEEIIYLKIREDSEIREELFQGLYVPEREIDFLKCEYSKVKMDYSPEKTRRHDALYDDCSLKILCSVLDVICKIDEDASSCTEKQNLISETLVESEDIHSEPYCVKSVQILLYFLDDVKRDLHSKKETASKLKLDSEAKVKELNSYDLENTKEGQELRETANNFVSRCGEVCAGIEKDRVECEFYSKNLKKMLNFFQEKCCFINNPAI</sequence>
<dbReference type="Proteomes" id="UP000499080">
    <property type="component" value="Unassembled WGS sequence"/>
</dbReference>
<comment type="caution">
    <text evidence="1">The sequence shown here is derived from an EMBL/GenBank/DDBJ whole genome shotgun (WGS) entry which is preliminary data.</text>
</comment>
<evidence type="ECO:0000313" key="2">
    <source>
        <dbReference type="Proteomes" id="UP000499080"/>
    </source>
</evidence>
<evidence type="ECO:0000313" key="1">
    <source>
        <dbReference type="EMBL" id="GBN87497.1"/>
    </source>
</evidence>
<gene>
    <name evidence="1" type="ORF">AVEN_102692_1</name>
</gene>
<accession>A0A4Y2SHA7</accession>
<dbReference type="AlphaFoldDB" id="A0A4Y2SHA7"/>
<organism evidence="1 2">
    <name type="scientific">Araneus ventricosus</name>
    <name type="common">Orbweaver spider</name>
    <name type="synonym">Epeira ventricosa</name>
    <dbReference type="NCBI Taxonomy" id="182803"/>
    <lineage>
        <taxon>Eukaryota</taxon>
        <taxon>Metazoa</taxon>
        <taxon>Ecdysozoa</taxon>
        <taxon>Arthropoda</taxon>
        <taxon>Chelicerata</taxon>
        <taxon>Arachnida</taxon>
        <taxon>Araneae</taxon>
        <taxon>Araneomorphae</taxon>
        <taxon>Entelegynae</taxon>
        <taxon>Araneoidea</taxon>
        <taxon>Araneidae</taxon>
        <taxon>Araneus</taxon>
    </lineage>
</organism>
<reference evidence="1 2" key="1">
    <citation type="journal article" date="2019" name="Sci. Rep.">
        <title>Orb-weaving spider Araneus ventricosus genome elucidates the spidroin gene catalogue.</title>
        <authorList>
            <person name="Kono N."/>
            <person name="Nakamura H."/>
            <person name="Ohtoshi R."/>
            <person name="Moran D.A.P."/>
            <person name="Shinohara A."/>
            <person name="Yoshida Y."/>
            <person name="Fujiwara M."/>
            <person name="Mori M."/>
            <person name="Tomita M."/>
            <person name="Arakawa K."/>
        </authorList>
    </citation>
    <scope>NUCLEOTIDE SEQUENCE [LARGE SCALE GENOMIC DNA]</scope>
</reference>
<dbReference type="EMBL" id="BGPR01021828">
    <property type="protein sequence ID" value="GBN87497.1"/>
    <property type="molecule type" value="Genomic_DNA"/>
</dbReference>